<dbReference type="GO" id="GO:0005681">
    <property type="term" value="C:spliceosomal complex"/>
    <property type="evidence" value="ECO:0007669"/>
    <property type="project" value="UniProtKB-KW"/>
</dbReference>
<accession>A0A166AGB7</accession>
<keyword evidence="5 7" id="KW-0508">mRNA splicing</keyword>
<comment type="subcellular location">
    <subcellularLocation>
        <location evidence="1 7">Nucleus</location>
    </subcellularLocation>
</comment>
<feature type="compositionally biased region" description="Basic and acidic residues" evidence="8">
    <location>
        <begin position="205"/>
        <end position="217"/>
    </location>
</feature>
<keyword evidence="3 7" id="KW-0507">mRNA processing</keyword>
<evidence type="ECO:0000256" key="3">
    <source>
        <dbReference type="ARBA" id="ARBA00022664"/>
    </source>
</evidence>
<evidence type="ECO:0000256" key="2">
    <source>
        <dbReference type="ARBA" id="ARBA00006164"/>
    </source>
</evidence>
<dbReference type="Pfam" id="PF03371">
    <property type="entry name" value="PRP38"/>
    <property type="match status" value="1"/>
</dbReference>
<dbReference type="PANTHER" id="PTHR23142">
    <property type="entry name" value="PRE-MRNA-SPLICING FACTOR 38A-RELATED"/>
    <property type="match status" value="1"/>
</dbReference>
<keyword evidence="4 7" id="KW-0747">Spliceosome</keyword>
<evidence type="ECO:0000313" key="10">
    <source>
        <dbReference type="Proteomes" id="UP000077266"/>
    </source>
</evidence>
<dbReference type="InParanoid" id="A0A166AGB7"/>
<gene>
    <name evidence="9" type="ORF">EXIGLDRAFT_675935</name>
</gene>
<evidence type="ECO:0000256" key="7">
    <source>
        <dbReference type="RuleBase" id="RU367025"/>
    </source>
</evidence>
<dbReference type="OrthoDB" id="190958at2759"/>
<feature type="compositionally biased region" description="Basic and acidic residues" evidence="8">
    <location>
        <begin position="187"/>
        <end position="198"/>
    </location>
</feature>
<feature type="region of interest" description="Disordered" evidence="8">
    <location>
        <begin position="187"/>
        <end position="264"/>
    </location>
</feature>
<organism evidence="9 10">
    <name type="scientific">Exidia glandulosa HHB12029</name>
    <dbReference type="NCBI Taxonomy" id="1314781"/>
    <lineage>
        <taxon>Eukaryota</taxon>
        <taxon>Fungi</taxon>
        <taxon>Dikarya</taxon>
        <taxon>Basidiomycota</taxon>
        <taxon>Agaricomycotina</taxon>
        <taxon>Agaricomycetes</taxon>
        <taxon>Auriculariales</taxon>
        <taxon>Exidiaceae</taxon>
        <taxon>Exidia</taxon>
    </lineage>
</organism>
<protein>
    <recommendedName>
        <fullName evidence="7">Pre-mRNA-splicing factor 38</fullName>
    </recommendedName>
</protein>
<keyword evidence="6 7" id="KW-0539">Nucleus</keyword>
<comment type="function">
    <text evidence="7">Required for pre-mRNA splicing.</text>
</comment>
<keyword evidence="10" id="KW-1185">Reference proteome</keyword>
<sequence length="264" mass="30385">MANTTVRGAQSVHGQNPQSLVEYTIRLRIYESEFWKEHCFALTAETLIDKALELNAIGGVYGNQRPTKFLCLLLKLLQIQPEKEILVEYLLADEFKYLRALAAMYIRMTFRANEVYELLEPLMKDFRKLRVRSMSGYSLTFIDAFVDDLLREERVCDIILPRIARREILEESGELGPRKSALLDAMEGREEQARKSGSEDEEEGGSERSRSRSRSEGSARYVSRSPSRSRSRSRSGSPARRSRSPESDRFRSKSRSISPDRMQT</sequence>
<dbReference type="InterPro" id="IPR005037">
    <property type="entry name" value="PRP38"/>
</dbReference>
<dbReference type="STRING" id="1314781.A0A166AGB7"/>
<dbReference type="FunCoup" id="A0A166AGB7">
    <property type="interactions" value="599"/>
</dbReference>
<evidence type="ECO:0000256" key="4">
    <source>
        <dbReference type="ARBA" id="ARBA00022728"/>
    </source>
</evidence>
<comment type="similarity">
    <text evidence="2 7">Belongs to the PRP38 family.</text>
</comment>
<dbReference type="EMBL" id="KV426024">
    <property type="protein sequence ID" value="KZV91619.1"/>
    <property type="molecule type" value="Genomic_DNA"/>
</dbReference>
<evidence type="ECO:0000256" key="1">
    <source>
        <dbReference type="ARBA" id="ARBA00004123"/>
    </source>
</evidence>
<proteinExistence type="inferred from homology"/>
<feature type="compositionally biased region" description="Polar residues" evidence="8">
    <location>
        <begin position="255"/>
        <end position="264"/>
    </location>
</feature>
<dbReference type="AlphaFoldDB" id="A0A166AGB7"/>
<evidence type="ECO:0000256" key="5">
    <source>
        <dbReference type="ARBA" id="ARBA00023187"/>
    </source>
</evidence>
<evidence type="ECO:0000313" key="9">
    <source>
        <dbReference type="EMBL" id="KZV91619.1"/>
    </source>
</evidence>
<reference evidence="9 10" key="1">
    <citation type="journal article" date="2016" name="Mol. Biol. Evol.">
        <title>Comparative Genomics of Early-Diverging Mushroom-Forming Fungi Provides Insights into the Origins of Lignocellulose Decay Capabilities.</title>
        <authorList>
            <person name="Nagy L.G."/>
            <person name="Riley R."/>
            <person name="Tritt A."/>
            <person name="Adam C."/>
            <person name="Daum C."/>
            <person name="Floudas D."/>
            <person name="Sun H."/>
            <person name="Yadav J.S."/>
            <person name="Pangilinan J."/>
            <person name="Larsson K.H."/>
            <person name="Matsuura K."/>
            <person name="Barry K."/>
            <person name="Labutti K."/>
            <person name="Kuo R."/>
            <person name="Ohm R.A."/>
            <person name="Bhattacharya S.S."/>
            <person name="Shirouzu T."/>
            <person name="Yoshinaga Y."/>
            <person name="Martin F.M."/>
            <person name="Grigoriev I.V."/>
            <person name="Hibbett D.S."/>
        </authorList>
    </citation>
    <scope>NUCLEOTIDE SEQUENCE [LARGE SCALE GENOMIC DNA]</scope>
    <source>
        <strain evidence="9 10">HHB12029</strain>
    </source>
</reference>
<name>A0A166AGB7_EXIGL</name>
<evidence type="ECO:0000256" key="6">
    <source>
        <dbReference type="ARBA" id="ARBA00023242"/>
    </source>
</evidence>
<dbReference type="Proteomes" id="UP000077266">
    <property type="component" value="Unassembled WGS sequence"/>
</dbReference>
<dbReference type="GO" id="GO:0000398">
    <property type="term" value="P:mRNA splicing, via spliceosome"/>
    <property type="evidence" value="ECO:0007669"/>
    <property type="project" value="UniProtKB-UniRule"/>
</dbReference>
<evidence type="ECO:0000256" key="8">
    <source>
        <dbReference type="SAM" id="MobiDB-lite"/>
    </source>
</evidence>